<dbReference type="AlphaFoldDB" id="A0A6B3NCY4"/>
<name>A0A6B3NCY4_9CYAN</name>
<comment type="caution">
    <text evidence="1">The sequence shown here is derived from an EMBL/GenBank/DDBJ whole genome shotgun (WGS) entry which is preliminary data.</text>
</comment>
<protein>
    <submittedName>
        <fullName evidence="1">Uncharacterized protein</fullName>
    </submittedName>
</protein>
<evidence type="ECO:0000313" key="1">
    <source>
        <dbReference type="EMBL" id="NER29433.1"/>
    </source>
</evidence>
<gene>
    <name evidence="1" type="ORF">F6J89_17845</name>
</gene>
<proteinExistence type="predicted"/>
<sequence length="218" mass="23626">MDEQLAQLKNAVLAGMPECAPADALAKIGKDRKMPRAPGETDAEYASRLKDAWTFWEDVGSAFGLLKELKVHGFPSGTNGAIVLQQNGTYYQLDDMDPPDLVTGNLMQCVNRKDLTGATPGTLRGWTFDVAFGNDQQFAQFGILFPVDVPTLTTGSEDAARLNEIVVRSQPGKARFYGVWVVVTGEGFGWPASDARTFGSGGTWGGNTIRYIEPTTQQ</sequence>
<organism evidence="1">
    <name type="scientific">Symploca sp. SIO1C4</name>
    <dbReference type="NCBI Taxonomy" id="2607765"/>
    <lineage>
        <taxon>Bacteria</taxon>
        <taxon>Bacillati</taxon>
        <taxon>Cyanobacteriota</taxon>
        <taxon>Cyanophyceae</taxon>
        <taxon>Coleofasciculales</taxon>
        <taxon>Coleofasciculaceae</taxon>
        <taxon>Symploca</taxon>
    </lineage>
</organism>
<dbReference type="EMBL" id="JAAHFQ010000366">
    <property type="protein sequence ID" value="NER29433.1"/>
    <property type="molecule type" value="Genomic_DNA"/>
</dbReference>
<accession>A0A6B3NCY4</accession>
<reference evidence="1" key="1">
    <citation type="submission" date="2019-11" db="EMBL/GenBank/DDBJ databases">
        <title>Genomic insights into an expanded diversity of filamentous marine cyanobacteria reveals the extraordinary biosynthetic potential of Moorea and Okeania.</title>
        <authorList>
            <person name="Ferreira Leao T."/>
            <person name="Wang M."/>
            <person name="Moss N."/>
            <person name="Da Silva R."/>
            <person name="Sanders J."/>
            <person name="Nurk S."/>
            <person name="Gurevich A."/>
            <person name="Humphrey G."/>
            <person name="Reher R."/>
            <person name="Zhu Q."/>
            <person name="Belda-Ferre P."/>
            <person name="Glukhov E."/>
            <person name="Rex R."/>
            <person name="Dorrestein P.C."/>
            <person name="Knight R."/>
            <person name="Pevzner P."/>
            <person name="Gerwick W.H."/>
            <person name="Gerwick L."/>
        </authorList>
    </citation>
    <scope>NUCLEOTIDE SEQUENCE</scope>
    <source>
        <strain evidence="1">SIO1C4</strain>
    </source>
</reference>